<dbReference type="AlphaFoldDB" id="A0A4Z2ILH4"/>
<organism evidence="1 2">
    <name type="scientific">Liparis tanakae</name>
    <name type="common">Tanaka's snailfish</name>
    <dbReference type="NCBI Taxonomy" id="230148"/>
    <lineage>
        <taxon>Eukaryota</taxon>
        <taxon>Metazoa</taxon>
        <taxon>Chordata</taxon>
        <taxon>Craniata</taxon>
        <taxon>Vertebrata</taxon>
        <taxon>Euteleostomi</taxon>
        <taxon>Actinopterygii</taxon>
        <taxon>Neopterygii</taxon>
        <taxon>Teleostei</taxon>
        <taxon>Neoteleostei</taxon>
        <taxon>Acanthomorphata</taxon>
        <taxon>Eupercaria</taxon>
        <taxon>Perciformes</taxon>
        <taxon>Cottioidei</taxon>
        <taxon>Cottales</taxon>
        <taxon>Liparidae</taxon>
        <taxon>Liparis</taxon>
    </lineage>
</organism>
<keyword evidence="2" id="KW-1185">Reference proteome</keyword>
<proteinExistence type="predicted"/>
<reference evidence="1 2" key="1">
    <citation type="submission" date="2019-03" db="EMBL/GenBank/DDBJ databases">
        <title>First draft genome of Liparis tanakae, snailfish: a comprehensive survey of snailfish specific genes.</title>
        <authorList>
            <person name="Kim W."/>
            <person name="Song I."/>
            <person name="Jeong J.-H."/>
            <person name="Kim D."/>
            <person name="Kim S."/>
            <person name="Ryu S."/>
            <person name="Song J.Y."/>
            <person name="Lee S.K."/>
        </authorList>
    </citation>
    <scope>NUCLEOTIDE SEQUENCE [LARGE SCALE GENOMIC DNA]</scope>
    <source>
        <tissue evidence="1">Muscle</tissue>
    </source>
</reference>
<dbReference type="Proteomes" id="UP000314294">
    <property type="component" value="Unassembled WGS sequence"/>
</dbReference>
<protein>
    <submittedName>
        <fullName evidence="1">Uncharacterized protein</fullName>
    </submittedName>
</protein>
<comment type="caution">
    <text evidence="1">The sequence shown here is derived from an EMBL/GenBank/DDBJ whole genome shotgun (WGS) entry which is preliminary data.</text>
</comment>
<evidence type="ECO:0000313" key="1">
    <source>
        <dbReference type="EMBL" id="TNN78746.1"/>
    </source>
</evidence>
<dbReference type="EMBL" id="SRLO01000070">
    <property type="protein sequence ID" value="TNN78746.1"/>
    <property type="molecule type" value="Genomic_DNA"/>
</dbReference>
<gene>
    <name evidence="1" type="ORF">EYF80_010916</name>
</gene>
<evidence type="ECO:0000313" key="2">
    <source>
        <dbReference type="Proteomes" id="UP000314294"/>
    </source>
</evidence>
<sequence>MQKESPPNRSVPGWSSLIIGSPRRPCRRLFAAMADMALRVRVVRGEGLRDRHIQPSSRNLSCGQSLVQVLLVHHAAPLRNRNTGIRETWLPPYG</sequence>
<accession>A0A4Z2ILH4</accession>
<name>A0A4Z2ILH4_9TELE</name>